<dbReference type="EMBL" id="CAVMJV010000007">
    <property type="protein sequence ID" value="CAK5034061.1"/>
    <property type="molecule type" value="Genomic_DNA"/>
</dbReference>
<gene>
    <name evidence="1" type="ORF">MENTE1834_LOCUS8322</name>
</gene>
<proteinExistence type="predicted"/>
<evidence type="ECO:0000313" key="2">
    <source>
        <dbReference type="Proteomes" id="UP001497535"/>
    </source>
</evidence>
<dbReference type="Proteomes" id="UP001497535">
    <property type="component" value="Unassembled WGS sequence"/>
</dbReference>
<name>A0ACB0Y782_MELEN</name>
<protein>
    <submittedName>
        <fullName evidence="1">Uncharacterized protein</fullName>
    </submittedName>
</protein>
<accession>A0ACB0Y782</accession>
<evidence type="ECO:0000313" key="1">
    <source>
        <dbReference type="EMBL" id="CAK5034061.1"/>
    </source>
</evidence>
<comment type="caution">
    <text evidence="1">The sequence shown here is derived from an EMBL/GenBank/DDBJ whole genome shotgun (WGS) entry which is preliminary data.</text>
</comment>
<keyword evidence="2" id="KW-1185">Reference proteome</keyword>
<sequence length="150" mass="17109">MNYCNLYIFKKLEGLPFNSIKLLFIFLLFLGDAYMVASGIPQEIGVRHLMHLSDFLKNYEIPHMKPQKIRIRIGVHTGTVAAGVVGLTTPRYCLFGDTVNMASRMESNGLPERIQISEAFKEALQKHYPEFRVKPRGKVELKASFEIFGD</sequence>
<organism evidence="1 2">
    <name type="scientific">Meloidogyne enterolobii</name>
    <name type="common">Root-knot nematode worm</name>
    <name type="synonym">Meloidogyne mayaguensis</name>
    <dbReference type="NCBI Taxonomy" id="390850"/>
    <lineage>
        <taxon>Eukaryota</taxon>
        <taxon>Metazoa</taxon>
        <taxon>Ecdysozoa</taxon>
        <taxon>Nematoda</taxon>
        <taxon>Chromadorea</taxon>
        <taxon>Rhabditida</taxon>
        <taxon>Tylenchina</taxon>
        <taxon>Tylenchomorpha</taxon>
        <taxon>Tylenchoidea</taxon>
        <taxon>Meloidogynidae</taxon>
        <taxon>Meloidogyninae</taxon>
        <taxon>Meloidogyne</taxon>
    </lineage>
</organism>
<reference evidence="1" key="1">
    <citation type="submission" date="2023-11" db="EMBL/GenBank/DDBJ databases">
        <authorList>
            <person name="Poullet M."/>
        </authorList>
    </citation>
    <scope>NUCLEOTIDE SEQUENCE</scope>
    <source>
        <strain evidence="1">E1834</strain>
    </source>
</reference>